<dbReference type="EMBL" id="BSXS01000664">
    <property type="protein sequence ID" value="GME73391.1"/>
    <property type="molecule type" value="Genomic_DNA"/>
</dbReference>
<accession>A0ACB5SUN2</accession>
<protein>
    <submittedName>
        <fullName evidence="1">Unnamed protein product</fullName>
    </submittedName>
</protein>
<comment type="caution">
    <text evidence="1">The sequence shown here is derived from an EMBL/GenBank/DDBJ whole genome shotgun (WGS) entry which is preliminary data.</text>
</comment>
<keyword evidence="2" id="KW-1185">Reference proteome</keyword>
<evidence type="ECO:0000313" key="1">
    <source>
        <dbReference type="EMBL" id="GME73391.1"/>
    </source>
</evidence>
<sequence>MNNQTIYNRSLIQFKVLTYLLGSTIVFFLTCLHLAQLNKIGYENSSFTLFAIKIFTVSSGTLLNTWATYNFLLLVSGVFFGLSSNNTRRILVQVISVVLLLEVLIYGLHETHVYSLLKSHAESFLSNLIFYELIVLFLFSTYWSWQSYKAINNQIIARKLLSTYVLLLIVFLFEFGVHTTNVHNYFRDKFIAIVNMTTWSNWTSWSNTLSFVVAVLLAFIWRNVRYENNEIII</sequence>
<proteinExistence type="predicted"/>
<evidence type="ECO:0000313" key="2">
    <source>
        <dbReference type="Proteomes" id="UP001165064"/>
    </source>
</evidence>
<organism evidence="1 2">
    <name type="scientific">Ambrosiozyma monospora</name>
    <name type="common">Yeast</name>
    <name type="synonym">Endomycopsis monosporus</name>
    <dbReference type="NCBI Taxonomy" id="43982"/>
    <lineage>
        <taxon>Eukaryota</taxon>
        <taxon>Fungi</taxon>
        <taxon>Dikarya</taxon>
        <taxon>Ascomycota</taxon>
        <taxon>Saccharomycotina</taxon>
        <taxon>Pichiomycetes</taxon>
        <taxon>Pichiales</taxon>
        <taxon>Pichiaceae</taxon>
        <taxon>Ambrosiozyma</taxon>
    </lineage>
</organism>
<reference evidence="1" key="1">
    <citation type="submission" date="2023-04" db="EMBL/GenBank/DDBJ databases">
        <title>Ambrosiozyma monospora NBRC 10751.</title>
        <authorList>
            <person name="Ichikawa N."/>
            <person name="Sato H."/>
            <person name="Tonouchi N."/>
        </authorList>
    </citation>
    <scope>NUCLEOTIDE SEQUENCE</scope>
    <source>
        <strain evidence="1">NBRC 10751</strain>
    </source>
</reference>
<gene>
    <name evidence="1" type="ORF">Amon02_000138300</name>
</gene>
<name>A0ACB5SUN2_AMBMO</name>
<dbReference type="Proteomes" id="UP001165064">
    <property type="component" value="Unassembled WGS sequence"/>
</dbReference>